<dbReference type="InterPro" id="IPR006964">
    <property type="entry name" value="NUDE_dom"/>
</dbReference>
<dbReference type="OMA" id="HELNECM"/>
<dbReference type="GO" id="GO:0007020">
    <property type="term" value="P:microtubule nucleation"/>
    <property type="evidence" value="ECO:0000318"/>
    <property type="project" value="GO_Central"/>
</dbReference>
<dbReference type="RefSeq" id="XP_009022193.1">
    <property type="nucleotide sequence ID" value="XM_009023945.1"/>
</dbReference>
<evidence type="ECO:0000256" key="3">
    <source>
        <dbReference type="ARBA" id="ARBA00007429"/>
    </source>
</evidence>
<reference evidence="13" key="1">
    <citation type="submission" date="2012-12" db="EMBL/GenBank/DDBJ databases">
        <authorList>
            <person name="Hellsten U."/>
            <person name="Grimwood J."/>
            <person name="Chapman J.A."/>
            <person name="Shapiro H."/>
            <person name="Aerts A."/>
            <person name="Otillar R.P."/>
            <person name="Terry A.Y."/>
            <person name="Boore J.L."/>
            <person name="Simakov O."/>
            <person name="Marletaz F."/>
            <person name="Cho S.-J."/>
            <person name="Edsinger-Gonzales E."/>
            <person name="Havlak P."/>
            <person name="Kuo D.-H."/>
            <person name="Larsson T."/>
            <person name="Lv J."/>
            <person name="Arendt D."/>
            <person name="Savage R."/>
            <person name="Osoegawa K."/>
            <person name="de Jong P."/>
            <person name="Lindberg D.R."/>
            <person name="Seaver E.C."/>
            <person name="Weisblat D.A."/>
            <person name="Putnam N.H."/>
            <person name="Grigoriev I.V."/>
            <person name="Rokhsar D.S."/>
        </authorList>
    </citation>
    <scope>NUCLEOTIDE SEQUENCE</scope>
</reference>
<dbReference type="InParanoid" id="T1FUB9"/>
<feature type="compositionally biased region" description="Basic and acidic residues" evidence="9">
    <location>
        <begin position="182"/>
        <end position="194"/>
    </location>
</feature>
<evidence type="ECO:0000256" key="4">
    <source>
        <dbReference type="ARBA" id="ARBA00022490"/>
    </source>
</evidence>
<keyword evidence="5" id="KW-0493">Microtubule</keyword>
<dbReference type="GO" id="GO:0000776">
    <property type="term" value="C:kinetochore"/>
    <property type="evidence" value="ECO:0000318"/>
    <property type="project" value="GO_Central"/>
</dbReference>
<dbReference type="GO" id="GO:0007059">
    <property type="term" value="P:chromosome segregation"/>
    <property type="evidence" value="ECO:0000318"/>
    <property type="project" value="GO_Central"/>
</dbReference>
<feature type="region of interest" description="Disordered" evidence="9">
    <location>
        <begin position="253"/>
        <end position="302"/>
    </location>
</feature>
<dbReference type="GO" id="GO:0007100">
    <property type="term" value="P:mitotic centrosome separation"/>
    <property type="evidence" value="ECO:0000318"/>
    <property type="project" value="GO_Central"/>
</dbReference>
<dbReference type="GO" id="GO:0000132">
    <property type="term" value="P:establishment of mitotic spindle orientation"/>
    <property type="evidence" value="ECO:0000318"/>
    <property type="project" value="GO_Central"/>
</dbReference>
<evidence type="ECO:0000256" key="9">
    <source>
        <dbReference type="SAM" id="MobiDB-lite"/>
    </source>
</evidence>
<sequence length="342" mass="38237">MDPAVDGVVNYWIKIAKDFEDKYIACKDEFDEFQSSSRELEQELECQIEITEKKNKELSKTIQKLQFENEDLREIVQNLRESSTRTISELEERLKRSDEFASNLKQQVRSLEQDNDDLERAKRVAMASLEDFELKLYQELERNALLESELDEKHELNECMQRLKDEARDLKQELLVKTKSDSDALTNDDKKSNIDNKTTTAVSTSKDSKITSGLQSQTSPLTPAVCISAMNIVTDLLRRFGSMETQFATFKAMSNQGPSTPSSSPPPPSSSPPPPSSSSVAKSSSPPTPTTSSSSSPSSSKIARISVDLAVMSGSEKKGKENVLRSSLRRKKALMAPKVLLK</sequence>
<dbReference type="Proteomes" id="UP000015101">
    <property type="component" value="Unassembled WGS sequence"/>
</dbReference>
<accession>T1FUB9</accession>
<dbReference type="GO" id="GO:0005874">
    <property type="term" value="C:microtubule"/>
    <property type="evidence" value="ECO:0007669"/>
    <property type="project" value="UniProtKB-KW"/>
</dbReference>
<dbReference type="GeneID" id="20212415"/>
<feature type="coiled-coil region" evidence="8">
    <location>
        <begin position="41"/>
        <end position="180"/>
    </location>
</feature>
<organism evidence="12 13">
    <name type="scientific">Helobdella robusta</name>
    <name type="common">Californian leech</name>
    <dbReference type="NCBI Taxonomy" id="6412"/>
    <lineage>
        <taxon>Eukaryota</taxon>
        <taxon>Metazoa</taxon>
        <taxon>Spiralia</taxon>
        <taxon>Lophotrochozoa</taxon>
        <taxon>Annelida</taxon>
        <taxon>Clitellata</taxon>
        <taxon>Hirudinea</taxon>
        <taxon>Rhynchobdellida</taxon>
        <taxon>Glossiphoniidae</taxon>
        <taxon>Helobdella</taxon>
    </lineage>
</organism>
<dbReference type="HOGENOM" id="CLU_057872_0_0_1"/>
<feature type="compositionally biased region" description="Pro residues" evidence="9">
    <location>
        <begin position="263"/>
        <end position="276"/>
    </location>
</feature>
<dbReference type="InterPro" id="IPR033494">
    <property type="entry name" value="NUDE"/>
</dbReference>
<reference evidence="11 13" key="2">
    <citation type="journal article" date="2013" name="Nature">
        <title>Insights into bilaterian evolution from three spiralian genomes.</title>
        <authorList>
            <person name="Simakov O."/>
            <person name="Marletaz F."/>
            <person name="Cho S.J."/>
            <person name="Edsinger-Gonzales E."/>
            <person name="Havlak P."/>
            <person name="Hellsten U."/>
            <person name="Kuo D.H."/>
            <person name="Larsson T."/>
            <person name="Lv J."/>
            <person name="Arendt D."/>
            <person name="Savage R."/>
            <person name="Osoegawa K."/>
            <person name="de Jong P."/>
            <person name="Grimwood J."/>
            <person name="Chapman J.A."/>
            <person name="Shapiro H."/>
            <person name="Aerts A."/>
            <person name="Otillar R.P."/>
            <person name="Terry A.Y."/>
            <person name="Boore J.L."/>
            <person name="Grigoriev I.V."/>
            <person name="Lindberg D.R."/>
            <person name="Seaver E.C."/>
            <person name="Weisblat D.A."/>
            <person name="Putnam N.H."/>
            <person name="Rokhsar D.S."/>
        </authorList>
    </citation>
    <scope>NUCLEOTIDE SEQUENCE</scope>
</reference>
<feature type="compositionally biased region" description="Polar residues" evidence="9">
    <location>
        <begin position="195"/>
        <end position="218"/>
    </location>
</feature>
<feature type="domain" description="NUDE" evidence="10">
    <location>
        <begin position="128"/>
        <end position="203"/>
    </location>
</feature>
<keyword evidence="6 8" id="KW-0175">Coiled coil</keyword>
<dbReference type="EMBL" id="AMQM01005770">
    <property type="status" value="NOT_ANNOTATED_CDS"/>
    <property type="molecule type" value="Genomic_DNA"/>
</dbReference>
<dbReference type="Gene3D" id="6.10.250.1080">
    <property type="match status" value="1"/>
</dbReference>
<protein>
    <recommendedName>
        <fullName evidence="10">NUDE domain-containing protein</fullName>
    </recommendedName>
</protein>
<evidence type="ECO:0000313" key="12">
    <source>
        <dbReference type="EnsemblMetazoa" id="HelroP192818"/>
    </source>
</evidence>
<keyword evidence="4" id="KW-0963">Cytoplasm</keyword>
<evidence type="ECO:0000256" key="6">
    <source>
        <dbReference type="ARBA" id="ARBA00023054"/>
    </source>
</evidence>
<name>T1FUB9_HELRO</name>
<dbReference type="Pfam" id="PF04880">
    <property type="entry name" value="NUDE_C"/>
    <property type="match status" value="1"/>
</dbReference>
<dbReference type="KEGG" id="hro:HELRODRAFT_192818"/>
<dbReference type="STRING" id="6412.T1FUB9"/>
<proteinExistence type="inferred from homology"/>
<dbReference type="GO" id="GO:0051642">
    <property type="term" value="P:centrosome localization"/>
    <property type="evidence" value="ECO:0000318"/>
    <property type="project" value="GO_Central"/>
</dbReference>
<dbReference type="OrthoDB" id="5877028at2759"/>
<dbReference type="GO" id="GO:0005871">
    <property type="term" value="C:kinesin complex"/>
    <property type="evidence" value="ECO:0000318"/>
    <property type="project" value="GO_Central"/>
</dbReference>
<dbReference type="EMBL" id="KB097070">
    <property type="protein sequence ID" value="ESN99849.1"/>
    <property type="molecule type" value="Genomic_DNA"/>
</dbReference>
<dbReference type="PANTHER" id="PTHR10921">
    <property type="entry name" value="NUCLEAR DISTRIBUTION PROTEIN NUDE HOMOLOG 1"/>
    <property type="match status" value="1"/>
</dbReference>
<dbReference type="GO" id="GO:0008017">
    <property type="term" value="F:microtubule binding"/>
    <property type="evidence" value="ECO:0000318"/>
    <property type="project" value="GO_Central"/>
</dbReference>
<evidence type="ECO:0000256" key="7">
    <source>
        <dbReference type="ARBA" id="ARBA00023212"/>
    </source>
</evidence>
<reference evidence="12" key="3">
    <citation type="submission" date="2015-06" db="UniProtKB">
        <authorList>
            <consortium name="EnsemblMetazoa"/>
        </authorList>
    </citation>
    <scope>IDENTIFICATION</scope>
</reference>
<evidence type="ECO:0000256" key="5">
    <source>
        <dbReference type="ARBA" id="ARBA00022701"/>
    </source>
</evidence>
<gene>
    <name evidence="12" type="primary">20212415</name>
    <name evidence="11" type="ORF">HELRODRAFT_192818</name>
</gene>
<dbReference type="GO" id="GO:0047496">
    <property type="term" value="P:vesicle transport along microtubule"/>
    <property type="evidence" value="ECO:0000318"/>
    <property type="project" value="GO_Central"/>
</dbReference>
<evidence type="ECO:0000256" key="2">
    <source>
        <dbReference type="ARBA" id="ARBA00004300"/>
    </source>
</evidence>
<dbReference type="GO" id="GO:0016477">
    <property type="term" value="P:cell migration"/>
    <property type="evidence" value="ECO:0000318"/>
    <property type="project" value="GO_Central"/>
</dbReference>
<dbReference type="AlphaFoldDB" id="T1FUB9"/>
<evidence type="ECO:0000256" key="1">
    <source>
        <dbReference type="ARBA" id="ARBA00004186"/>
    </source>
</evidence>
<keyword evidence="7" id="KW-0206">Cytoskeleton</keyword>
<evidence type="ECO:0000256" key="8">
    <source>
        <dbReference type="SAM" id="Coils"/>
    </source>
</evidence>
<dbReference type="GO" id="GO:0005813">
    <property type="term" value="C:centrosome"/>
    <property type="evidence" value="ECO:0000318"/>
    <property type="project" value="GO_Central"/>
</dbReference>
<evidence type="ECO:0000259" key="10">
    <source>
        <dbReference type="Pfam" id="PF04880"/>
    </source>
</evidence>
<dbReference type="CTD" id="20212415"/>
<dbReference type="PANTHER" id="PTHR10921:SF1">
    <property type="entry name" value="NUCLEAR DISTRIBUTION PROTEIN NUDE HOMOLOG"/>
    <property type="match status" value="1"/>
</dbReference>
<dbReference type="EnsemblMetazoa" id="HelroT192818">
    <property type="protein sequence ID" value="HelroP192818"/>
    <property type="gene ID" value="HelroG192818"/>
</dbReference>
<feature type="compositionally biased region" description="Low complexity" evidence="9">
    <location>
        <begin position="277"/>
        <end position="300"/>
    </location>
</feature>
<dbReference type="eggNOG" id="KOG1853">
    <property type="taxonomic scope" value="Eukaryota"/>
</dbReference>
<keyword evidence="13" id="KW-1185">Reference proteome</keyword>
<evidence type="ECO:0000313" key="13">
    <source>
        <dbReference type="Proteomes" id="UP000015101"/>
    </source>
</evidence>
<comment type="similarity">
    <text evidence="3">Belongs to the nudE family.</text>
</comment>
<dbReference type="GO" id="GO:0005819">
    <property type="term" value="C:spindle"/>
    <property type="evidence" value="ECO:0007669"/>
    <property type="project" value="UniProtKB-SubCell"/>
</dbReference>
<comment type="subcellular location">
    <subcellularLocation>
        <location evidence="2">Cytoplasm</location>
        <location evidence="2">Cytoskeleton</location>
        <location evidence="2">Microtubule organizing center</location>
        <location evidence="2">Centrosome</location>
    </subcellularLocation>
    <subcellularLocation>
        <location evidence="1">Cytoplasm</location>
        <location evidence="1">Cytoskeleton</location>
        <location evidence="1">Spindle</location>
    </subcellularLocation>
</comment>
<dbReference type="SUPFAM" id="SSF90257">
    <property type="entry name" value="Myosin rod fragments"/>
    <property type="match status" value="1"/>
</dbReference>
<dbReference type="FunCoup" id="T1FUB9">
    <property type="interactions" value="511"/>
</dbReference>
<evidence type="ECO:0000313" key="11">
    <source>
        <dbReference type="EMBL" id="ESN99849.1"/>
    </source>
</evidence>
<feature type="region of interest" description="Disordered" evidence="9">
    <location>
        <begin position="182"/>
        <end position="218"/>
    </location>
</feature>